<reference evidence="1 2" key="1">
    <citation type="submission" date="2014-12" db="EMBL/GenBank/DDBJ databases">
        <title>Complete genome sequence of Francisella guanzhouensis strain 08HL01032 isolated from air-conditioning system in China.</title>
        <authorList>
            <person name="Svensson D."/>
            <person name="Ohrman C."/>
            <person name="Backman S."/>
            <person name="Karlsson E."/>
            <person name="Nilsson E."/>
            <person name="Bystrom M."/>
            <person name="Larkeryd A."/>
            <person name="Stenberg P."/>
            <person name="Scholtz H.C."/>
            <person name="Forsman M."/>
            <person name="Sjodin A."/>
        </authorList>
    </citation>
    <scope>NUCLEOTIDE SEQUENCE [LARGE SCALE GENOMIC DNA]</scope>
    <source>
        <strain evidence="1 2">08HL01032</strain>
    </source>
</reference>
<organism evidence="1 2">
    <name type="scientific">Allofrancisella guangzhouensis</name>
    <dbReference type="NCBI Taxonomy" id="594679"/>
    <lineage>
        <taxon>Bacteria</taxon>
        <taxon>Pseudomonadati</taxon>
        <taxon>Pseudomonadota</taxon>
        <taxon>Gammaproteobacteria</taxon>
        <taxon>Thiotrichales</taxon>
        <taxon>Francisellaceae</taxon>
        <taxon>Allofrancisella</taxon>
    </lineage>
</organism>
<dbReference type="Proteomes" id="UP000031104">
    <property type="component" value="Chromosome"/>
</dbReference>
<dbReference type="AlphaFoldDB" id="A0A0A8E4C3"/>
<accession>A0A0A8E4C3</accession>
<proteinExistence type="predicted"/>
<gene>
    <name evidence="1" type="ORF">SD28_01685</name>
</gene>
<evidence type="ECO:0000313" key="1">
    <source>
        <dbReference type="EMBL" id="AJC48452.1"/>
    </source>
</evidence>
<dbReference type="EMBL" id="CP010427">
    <property type="protein sequence ID" value="AJC48452.1"/>
    <property type="molecule type" value="Genomic_DNA"/>
</dbReference>
<keyword evidence="2" id="KW-1185">Reference proteome</keyword>
<dbReference type="HOGENOM" id="CLU_780217_0_0_6"/>
<sequence>MSDIFISFNGDLKPTITVNTSTHTFPFINKGMNVTDNVFVSEFKIKNHSSASFTGPFIKFNPTGGMDEKNKELLINQLKKTKINEKTRIYLEAHGSLDDDFLTQRILAINSKQTAYYENNKITAKDIAEILSKSTQVRSGLGVYVIACHSVRFASELIKELDSAGFRKIYTVGFWSKTIIDSNDISTIQNNDLTFNIQYSECDGYHNKFDNKIAYFNEHCEGLIESVPYEIYKKHYLKNQISPPREGDVLLKLLLEFKLNIIDVLSKINNIGINHLKTISKLTVSEGNNFFNSLIFIFKQLDLNKFYQGLILKCFKDLTTVLNSQQKNNFLLFKKIAHSTNDKYIVSYLDQMIFT</sequence>
<dbReference type="KEGG" id="fgu:SD28_01685"/>
<dbReference type="OrthoDB" id="5606281at2"/>
<name>A0A0A8E4C3_9GAMM</name>
<evidence type="ECO:0000313" key="2">
    <source>
        <dbReference type="Proteomes" id="UP000031104"/>
    </source>
</evidence>
<dbReference type="RefSeq" id="WP_039123419.1">
    <property type="nucleotide sequence ID" value="NZ_CP010427.1"/>
</dbReference>
<protein>
    <submittedName>
        <fullName evidence="1">Uncharacterized protein</fullName>
    </submittedName>
</protein>